<proteinExistence type="predicted"/>
<evidence type="ECO:0000259" key="1">
    <source>
        <dbReference type="PROSITE" id="PS50238"/>
    </source>
</evidence>
<dbReference type="InterPro" id="IPR013783">
    <property type="entry name" value="Ig-like_fold"/>
</dbReference>
<sequence length="207" mass="23914">MRMLVPVQFEFIKKLDDTSYCKDWLHIEPYTGFIKPGEKCDIKLEVYVDKKTACKLNSGEDKLYDILVLHLEGGKDIFITITEALLLLLESTAEPLIPYNLHNVCLSAATNYLQCKQIVMQLPETRRTVFLYISSFLQELLSHTQDNELDAKTLATLFGSIFLRDPPRSRDDCHQRSRATQITFDKKKAAFVYHFLVNDQSDFILGR</sequence>
<evidence type="ECO:0000313" key="3">
    <source>
        <dbReference type="Proteomes" id="UP000310200"/>
    </source>
</evidence>
<dbReference type="Proteomes" id="UP000310200">
    <property type="component" value="Unassembled WGS sequence"/>
</dbReference>
<dbReference type="EMBL" id="QBLH01002775">
    <property type="protein sequence ID" value="TGZ47080.1"/>
    <property type="molecule type" value="Genomic_DNA"/>
</dbReference>
<dbReference type="InterPro" id="IPR000198">
    <property type="entry name" value="RhoGAP_dom"/>
</dbReference>
<dbReference type="AlphaFoldDB" id="A0A4S2KDD0"/>
<feature type="domain" description="Rho-GAP" evidence="1">
    <location>
        <begin position="1"/>
        <end position="204"/>
    </location>
</feature>
<accession>A0A4S2KDD0</accession>
<dbReference type="GO" id="GO:0007165">
    <property type="term" value="P:signal transduction"/>
    <property type="evidence" value="ECO:0007669"/>
    <property type="project" value="InterPro"/>
</dbReference>
<comment type="caution">
    <text evidence="2">The sequence shown here is derived from an EMBL/GenBank/DDBJ whole genome shotgun (WGS) entry which is preliminary data.</text>
</comment>
<name>A0A4S2KDD0_9HYME</name>
<dbReference type="InterPro" id="IPR008936">
    <property type="entry name" value="Rho_GTPase_activation_prot"/>
</dbReference>
<dbReference type="STRING" id="300112.A0A4S2KDD0"/>
<dbReference type="Gene3D" id="2.60.40.10">
    <property type="entry name" value="Immunoglobulins"/>
    <property type="match status" value="1"/>
</dbReference>
<dbReference type="SMART" id="SM00324">
    <property type="entry name" value="RhoGAP"/>
    <property type="match status" value="1"/>
</dbReference>
<organism evidence="2 3">
    <name type="scientific">Temnothorax longispinosus</name>
    <dbReference type="NCBI Taxonomy" id="300112"/>
    <lineage>
        <taxon>Eukaryota</taxon>
        <taxon>Metazoa</taxon>
        <taxon>Ecdysozoa</taxon>
        <taxon>Arthropoda</taxon>
        <taxon>Hexapoda</taxon>
        <taxon>Insecta</taxon>
        <taxon>Pterygota</taxon>
        <taxon>Neoptera</taxon>
        <taxon>Endopterygota</taxon>
        <taxon>Hymenoptera</taxon>
        <taxon>Apocrita</taxon>
        <taxon>Aculeata</taxon>
        <taxon>Formicoidea</taxon>
        <taxon>Formicidae</taxon>
        <taxon>Myrmicinae</taxon>
        <taxon>Temnothorax</taxon>
    </lineage>
</organism>
<protein>
    <submittedName>
        <fullName evidence="2">Inositol polyphosphate 5-phosphatase OCRL-1</fullName>
    </submittedName>
</protein>
<keyword evidence="3" id="KW-1185">Reference proteome</keyword>
<dbReference type="InterPro" id="IPR048869">
    <property type="entry name" value="OCRL-1_2_ASH"/>
</dbReference>
<evidence type="ECO:0000313" key="2">
    <source>
        <dbReference type="EMBL" id="TGZ47080.1"/>
    </source>
</evidence>
<dbReference type="SUPFAM" id="SSF48350">
    <property type="entry name" value="GTPase activation domain, GAP"/>
    <property type="match status" value="1"/>
</dbReference>
<dbReference type="Pfam" id="PF21310">
    <property type="entry name" value="OCRL-like_ASH"/>
    <property type="match status" value="1"/>
</dbReference>
<reference evidence="2 3" key="1">
    <citation type="journal article" date="2019" name="Philos. Trans. R. Soc. Lond., B, Biol. Sci.">
        <title>Ant behaviour and brain gene expression of defending hosts depend on the ecological success of the intruding social parasite.</title>
        <authorList>
            <person name="Kaur R."/>
            <person name="Stoldt M."/>
            <person name="Jongepier E."/>
            <person name="Feldmeyer B."/>
            <person name="Menzel F."/>
            <person name="Bornberg-Bauer E."/>
            <person name="Foitzik S."/>
        </authorList>
    </citation>
    <scope>NUCLEOTIDE SEQUENCE [LARGE SCALE GENOMIC DNA]</scope>
    <source>
        <tissue evidence="2">Whole body</tissue>
    </source>
</reference>
<gene>
    <name evidence="2" type="ORF">DBV15_11714</name>
</gene>
<dbReference type="PROSITE" id="PS50238">
    <property type="entry name" value="RHOGAP"/>
    <property type="match status" value="1"/>
</dbReference>